<comment type="caution">
    <text evidence="1">The sequence shown here is derived from an EMBL/GenBank/DDBJ whole genome shotgun (WGS) entry which is preliminary data.</text>
</comment>
<sequence length="121" mass="13716">MEVLPDQQGRVTDMIWREANAGVERNAGISGWVGKRASHPLMPHLEQAWPDAMTRVYQTGEPVRMEAYSADLDRWISTFYGRIGGQGSRLITSVFRDITEHKLREQRQAFCSSSLTSCDSK</sequence>
<name>A0ABT0HSS1_9BACT</name>
<proteinExistence type="predicted"/>
<protein>
    <recommendedName>
        <fullName evidence="3">PAS domain-containing protein</fullName>
    </recommendedName>
</protein>
<evidence type="ECO:0008006" key="3">
    <source>
        <dbReference type="Google" id="ProtNLM"/>
    </source>
</evidence>
<dbReference type="SUPFAM" id="SSF55785">
    <property type="entry name" value="PYP-like sensor domain (PAS domain)"/>
    <property type="match status" value="1"/>
</dbReference>
<organism evidence="1 2">
    <name type="scientific">Spirosoma liriopis</name>
    <dbReference type="NCBI Taxonomy" id="2937440"/>
    <lineage>
        <taxon>Bacteria</taxon>
        <taxon>Pseudomonadati</taxon>
        <taxon>Bacteroidota</taxon>
        <taxon>Cytophagia</taxon>
        <taxon>Cytophagales</taxon>
        <taxon>Cytophagaceae</taxon>
        <taxon>Spirosoma</taxon>
    </lineage>
</organism>
<dbReference type="InterPro" id="IPR035965">
    <property type="entry name" value="PAS-like_dom_sf"/>
</dbReference>
<accession>A0ABT0HSS1</accession>
<evidence type="ECO:0000313" key="2">
    <source>
        <dbReference type="Proteomes" id="UP001202180"/>
    </source>
</evidence>
<dbReference type="RefSeq" id="WP_248479905.1">
    <property type="nucleotide sequence ID" value="NZ_JALPRF010000007.1"/>
</dbReference>
<reference evidence="1 2" key="1">
    <citation type="submission" date="2022-04" db="EMBL/GenBank/DDBJ databases">
        <title>Spirosoma sp. strain RP8 genome sequencing and assembly.</title>
        <authorList>
            <person name="Jung Y."/>
        </authorList>
    </citation>
    <scope>NUCLEOTIDE SEQUENCE [LARGE SCALE GENOMIC DNA]</scope>
    <source>
        <strain evidence="1 2">RP8</strain>
    </source>
</reference>
<keyword evidence="2" id="KW-1185">Reference proteome</keyword>
<dbReference type="Gene3D" id="3.30.450.20">
    <property type="entry name" value="PAS domain"/>
    <property type="match status" value="1"/>
</dbReference>
<dbReference type="EMBL" id="JALPRF010000007">
    <property type="protein sequence ID" value="MCK8495192.1"/>
    <property type="molecule type" value="Genomic_DNA"/>
</dbReference>
<evidence type="ECO:0000313" key="1">
    <source>
        <dbReference type="EMBL" id="MCK8495192.1"/>
    </source>
</evidence>
<gene>
    <name evidence="1" type="ORF">M0L20_25190</name>
</gene>
<dbReference type="Proteomes" id="UP001202180">
    <property type="component" value="Unassembled WGS sequence"/>
</dbReference>